<comment type="caution">
    <text evidence="2">The sequence shown here is derived from an EMBL/GenBank/DDBJ whole genome shotgun (WGS) entry which is preliminary data.</text>
</comment>
<gene>
    <name evidence="2" type="ORF">J2792_003504</name>
</gene>
<reference evidence="2 3" key="1">
    <citation type="submission" date="2023-07" db="EMBL/GenBank/DDBJ databases">
        <title>Sorghum-associated microbial communities from plants grown in Nebraska, USA.</title>
        <authorList>
            <person name="Schachtman D."/>
        </authorList>
    </citation>
    <scope>NUCLEOTIDE SEQUENCE [LARGE SCALE GENOMIC DNA]</scope>
    <source>
        <strain evidence="2 3">DS1027</strain>
    </source>
</reference>
<keyword evidence="3" id="KW-1185">Reference proteome</keyword>
<dbReference type="InterPro" id="IPR009739">
    <property type="entry name" value="LprI-like_N"/>
</dbReference>
<sequence length="143" mass="15751">MEIRQIAHLAVFVATPCAASAHAVERADKTDTELRRCLDGASNGSTAGQVGCEVAARDAYDKRMGAAYRALLRALPNDAAGKLREAQRAWLRFRDAHIQASNALFATRQGTMYVPMQAADHTAIVRQRAIELEAQLRIFRIDE</sequence>
<name>A0ABU1MQK6_9SPHN</name>
<organism evidence="2 3">
    <name type="scientific">Novosphingobium capsulatum</name>
    <dbReference type="NCBI Taxonomy" id="13688"/>
    <lineage>
        <taxon>Bacteria</taxon>
        <taxon>Pseudomonadati</taxon>
        <taxon>Pseudomonadota</taxon>
        <taxon>Alphaproteobacteria</taxon>
        <taxon>Sphingomonadales</taxon>
        <taxon>Sphingomonadaceae</taxon>
        <taxon>Novosphingobium</taxon>
    </lineage>
</organism>
<evidence type="ECO:0000313" key="2">
    <source>
        <dbReference type="EMBL" id="MDR6512619.1"/>
    </source>
</evidence>
<proteinExistence type="predicted"/>
<evidence type="ECO:0000313" key="3">
    <source>
        <dbReference type="Proteomes" id="UP001184150"/>
    </source>
</evidence>
<accession>A0ABU1MQK6</accession>
<protein>
    <submittedName>
        <fullName evidence="2">Uncharacterized protein YecT (DUF1311 family)</fullName>
    </submittedName>
</protein>
<feature type="domain" description="Lysozyme inhibitor LprI-like N-terminal" evidence="1">
    <location>
        <begin position="37"/>
        <end position="132"/>
    </location>
</feature>
<evidence type="ECO:0000259" key="1">
    <source>
        <dbReference type="Pfam" id="PF07007"/>
    </source>
</evidence>
<dbReference type="EMBL" id="JAVDRD010000011">
    <property type="protein sequence ID" value="MDR6512619.1"/>
    <property type="molecule type" value="Genomic_DNA"/>
</dbReference>
<dbReference type="Pfam" id="PF07007">
    <property type="entry name" value="LprI"/>
    <property type="match status" value="1"/>
</dbReference>
<dbReference type="Gene3D" id="1.20.1270.180">
    <property type="match status" value="1"/>
</dbReference>
<dbReference type="RefSeq" id="WP_309806117.1">
    <property type="nucleotide sequence ID" value="NZ_JAVDRD010000011.1"/>
</dbReference>
<dbReference type="Proteomes" id="UP001184150">
    <property type="component" value="Unassembled WGS sequence"/>
</dbReference>